<proteinExistence type="predicted"/>
<evidence type="ECO:0000256" key="1">
    <source>
        <dbReference type="SAM" id="MobiDB-lite"/>
    </source>
</evidence>
<feature type="non-terminal residue" evidence="2">
    <location>
        <position position="427"/>
    </location>
</feature>
<organism evidence="2 3">
    <name type="scientific">Dissophora globulifera</name>
    <dbReference type="NCBI Taxonomy" id="979702"/>
    <lineage>
        <taxon>Eukaryota</taxon>
        <taxon>Fungi</taxon>
        <taxon>Fungi incertae sedis</taxon>
        <taxon>Mucoromycota</taxon>
        <taxon>Mortierellomycotina</taxon>
        <taxon>Mortierellomycetes</taxon>
        <taxon>Mortierellales</taxon>
        <taxon>Mortierellaceae</taxon>
        <taxon>Dissophora</taxon>
    </lineage>
</organism>
<feature type="compositionally biased region" description="Low complexity" evidence="1">
    <location>
        <begin position="237"/>
        <end position="253"/>
    </location>
</feature>
<feature type="region of interest" description="Disordered" evidence="1">
    <location>
        <begin position="327"/>
        <end position="351"/>
    </location>
</feature>
<gene>
    <name evidence="2" type="ORF">BGZ99_006634</name>
</gene>
<feature type="compositionally biased region" description="Basic and acidic residues" evidence="1">
    <location>
        <begin position="327"/>
        <end position="338"/>
    </location>
</feature>
<keyword evidence="3" id="KW-1185">Reference proteome</keyword>
<feature type="compositionally biased region" description="Low complexity" evidence="1">
    <location>
        <begin position="341"/>
        <end position="351"/>
    </location>
</feature>
<accession>A0A9P6RBZ2</accession>
<evidence type="ECO:0000313" key="2">
    <source>
        <dbReference type="EMBL" id="KAG0316863.1"/>
    </source>
</evidence>
<feature type="compositionally biased region" description="Basic and acidic residues" evidence="1">
    <location>
        <begin position="408"/>
        <end position="420"/>
    </location>
</feature>
<dbReference type="OrthoDB" id="2306594at2759"/>
<name>A0A9P6RBZ2_9FUNG</name>
<dbReference type="EMBL" id="JAAAIP010000454">
    <property type="protein sequence ID" value="KAG0316863.1"/>
    <property type="molecule type" value="Genomic_DNA"/>
</dbReference>
<sequence>QNPYKTPKLVSGNSRPPNADLWRNVHIAPQGHVNMYISTELEETKVLKDNFWGYFGAYDDSSTLSTVYSTSTVLYTTSSTWIALWYPTVRTQSRQVFRVSPFGLLQKLFVRSSTKANISKIYGNWKRDKHGFYHREREPRSSISAPRPSSYTSAMSLYDGDDHASHSFSALSGSGTTPLSPAPASAIALGELPSYRHYNNNSIHQAWEKPQAPLPFFLGSPMQTAHDPLRQLPPPQQKYQQYQQNQKQQQQQQFHLAGQGQDTMAMSELHLQQQLIHHEELVSLREQMRTHAKILDHLQKHEQRFKDTETLLKEFYLDMDLVDTRDRSGLDGQPKDSLHNGAPAQGTAAADTAATAASSAFGGGGSQGWIHRLFKRSDTKPKKGFSSVERQEEEEAATLRGNVFGIAGHEEAQNNNKGDHSGQSLPF</sequence>
<evidence type="ECO:0000313" key="3">
    <source>
        <dbReference type="Proteomes" id="UP000738325"/>
    </source>
</evidence>
<protein>
    <submittedName>
        <fullName evidence="2">Uncharacterized protein</fullName>
    </submittedName>
</protein>
<feature type="region of interest" description="Disordered" evidence="1">
    <location>
        <begin position="214"/>
        <end position="260"/>
    </location>
</feature>
<dbReference type="Proteomes" id="UP000738325">
    <property type="component" value="Unassembled WGS sequence"/>
</dbReference>
<comment type="caution">
    <text evidence="2">The sequence shown here is derived from an EMBL/GenBank/DDBJ whole genome shotgun (WGS) entry which is preliminary data.</text>
</comment>
<feature type="region of interest" description="Disordered" evidence="1">
    <location>
        <begin position="407"/>
        <end position="427"/>
    </location>
</feature>
<reference evidence="2" key="1">
    <citation type="journal article" date="2020" name="Fungal Divers.">
        <title>Resolving the Mortierellaceae phylogeny through synthesis of multi-gene phylogenetics and phylogenomics.</title>
        <authorList>
            <person name="Vandepol N."/>
            <person name="Liber J."/>
            <person name="Desiro A."/>
            <person name="Na H."/>
            <person name="Kennedy M."/>
            <person name="Barry K."/>
            <person name="Grigoriev I.V."/>
            <person name="Miller A.N."/>
            <person name="O'Donnell K."/>
            <person name="Stajich J.E."/>
            <person name="Bonito G."/>
        </authorList>
    </citation>
    <scope>NUCLEOTIDE SEQUENCE</scope>
    <source>
        <strain evidence="2">REB-010B</strain>
    </source>
</reference>
<dbReference type="AlphaFoldDB" id="A0A9P6RBZ2"/>